<dbReference type="InterPro" id="IPR036388">
    <property type="entry name" value="WH-like_DNA-bd_sf"/>
</dbReference>
<dbReference type="InterPro" id="IPR050661">
    <property type="entry name" value="BglG_antiterminators"/>
</dbReference>
<dbReference type="RefSeq" id="WP_010766990.1">
    <property type="nucleotide sequence ID" value="NZ_ASWE01000004.1"/>
</dbReference>
<reference evidence="4 5" key="1">
    <citation type="submission" date="2013-02" db="EMBL/GenBank/DDBJ databases">
        <title>The Genome Sequence of Enterococcus phoeniculicola BAA-412.</title>
        <authorList>
            <consortium name="The Broad Institute Genome Sequencing Platform"/>
            <consortium name="The Broad Institute Genome Sequencing Center for Infectious Disease"/>
            <person name="Earl A.M."/>
            <person name="Gilmore M.S."/>
            <person name="Lebreton F."/>
            <person name="Walker B."/>
            <person name="Young S.K."/>
            <person name="Zeng Q."/>
            <person name="Gargeya S."/>
            <person name="Fitzgerald M."/>
            <person name="Haas B."/>
            <person name="Abouelleil A."/>
            <person name="Alvarado L."/>
            <person name="Arachchi H.M."/>
            <person name="Berlin A.M."/>
            <person name="Chapman S.B."/>
            <person name="Dewar J."/>
            <person name="Goldberg J."/>
            <person name="Griggs A."/>
            <person name="Gujja S."/>
            <person name="Hansen M."/>
            <person name="Howarth C."/>
            <person name="Imamovic A."/>
            <person name="Larimer J."/>
            <person name="McCowan C."/>
            <person name="Murphy C."/>
            <person name="Neiman D."/>
            <person name="Pearson M."/>
            <person name="Priest M."/>
            <person name="Roberts A."/>
            <person name="Saif S."/>
            <person name="Shea T."/>
            <person name="Sisk P."/>
            <person name="Sykes S."/>
            <person name="Wortman J."/>
            <person name="Nusbaum C."/>
            <person name="Birren B."/>
        </authorList>
    </citation>
    <scope>NUCLEOTIDE SEQUENCE [LARGE SCALE GENOMIC DNA]</scope>
    <source>
        <strain evidence="4 5">ATCC BAA-412</strain>
    </source>
</reference>
<dbReference type="Gene3D" id="1.10.10.10">
    <property type="entry name" value="Winged helix-like DNA-binding domain superfamily/Winged helix DNA-binding domain"/>
    <property type="match status" value="1"/>
</dbReference>
<evidence type="ECO:0000256" key="1">
    <source>
        <dbReference type="ARBA" id="ARBA00023015"/>
    </source>
</evidence>
<organism evidence="4 5">
    <name type="scientific">Enterococcus phoeniculicola ATCC BAA-412</name>
    <dbReference type="NCBI Taxonomy" id="1158610"/>
    <lineage>
        <taxon>Bacteria</taxon>
        <taxon>Bacillati</taxon>
        <taxon>Bacillota</taxon>
        <taxon>Bacilli</taxon>
        <taxon>Lactobacillales</taxon>
        <taxon>Enterococcaceae</taxon>
        <taxon>Enterococcus</taxon>
    </lineage>
</organism>
<dbReference type="Proteomes" id="UP000013785">
    <property type="component" value="Unassembled WGS sequence"/>
</dbReference>
<keyword evidence="2" id="KW-0804">Transcription</keyword>
<dbReference type="PANTHER" id="PTHR30185:SF18">
    <property type="entry name" value="TRANSCRIPTIONAL REGULATOR MTLR"/>
    <property type="match status" value="1"/>
</dbReference>
<dbReference type="OrthoDB" id="2194511at2"/>
<gene>
    <name evidence="4" type="ORF">UC3_00315</name>
</gene>
<evidence type="ECO:0000256" key="2">
    <source>
        <dbReference type="ARBA" id="ARBA00023163"/>
    </source>
</evidence>
<sequence>MIKKLLKQSTGKKLELFRYIIIQKPVAIKELMDVFQLSRTTIKRMLQEVSNDLESLNIEGEIIQYADFSYSFINQSEDLSGIYHQLTLYYCQQSTIFQLLKLNYLETDLTVPICCQKMNISEAYCYKVINETNSFLKDFHVKIATQQKVLVFSGEEASIRLLGYYLFSHTYLGVKWPFTHIQEQQIAQQLTVSYRNFLEKKSFSEKQTFYYWHAVNSLRASQGHMIEELDETNQEILRLLTKDYHIFKPKQLYFSGVSPENYQKELYFCSFIAQMQLSKVSELSPQLRKIGEQICQLTFPVVSFFKQFMSEFSEYFMLDMSENERSLLMYQLIFPYIRDQYFLYGKDKFVDVVYHYAVLTYEKTPQRLAVEDFLIYFLGEEIAKPYESFLTNNKWFIADILYATTVRLEKKQIKIYIHNSLKGMSGESLIRYRLENLFNPKTIKIVSQIEEADLIISDAVEEERNPESKVFFLEDLNNRHQWENLFDTILAMLEKRVDIQLPKK</sequence>
<dbReference type="eggNOG" id="COG3711">
    <property type="taxonomic scope" value="Bacteria"/>
</dbReference>
<dbReference type="EMBL" id="AJAT01000007">
    <property type="protein sequence ID" value="EOL48764.1"/>
    <property type="molecule type" value="Genomic_DNA"/>
</dbReference>
<dbReference type="PATRIC" id="fig|1158610.3.peg.289"/>
<dbReference type="Pfam" id="PF05043">
    <property type="entry name" value="Mga"/>
    <property type="match status" value="1"/>
</dbReference>
<evidence type="ECO:0000313" key="5">
    <source>
        <dbReference type="Proteomes" id="UP000013785"/>
    </source>
</evidence>
<comment type="caution">
    <text evidence="4">The sequence shown here is derived from an EMBL/GenBank/DDBJ whole genome shotgun (WGS) entry which is preliminary data.</text>
</comment>
<evidence type="ECO:0000313" key="4">
    <source>
        <dbReference type="EMBL" id="EOL48764.1"/>
    </source>
</evidence>
<dbReference type="PANTHER" id="PTHR30185">
    <property type="entry name" value="CRYPTIC BETA-GLUCOSIDE BGL OPERON ANTITERMINATOR"/>
    <property type="match status" value="1"/>
</dbReference>
<keyword evidence="5" id="KW-1185">Reference proteome</keyword>
<dbReference type="AlphaFoldDB" id="R3U4A5"/>
<accession>R3U4A5</accession>
<keyword evidence="1" id="KW-0805">Transcription regulation</keyword>
<feature type="domain" description="Mga helix-turn-helix" evidence="3">
    <location>
        <begin position="84"/>
        <end position="167"/>
    </location>
</feature>
<dbReference type="HOGENOM" id="CLU_039493_0_0_9"/>
<proteinExistence type="predicted"/>
<evidence type="ECO:0000259" key="3">
    <source>
        <dbReference type="Pfam" id="PF05043"/>
    </source>
</evidence>
<dbReference type="InterPro" id="IPR007737">
    <property type="entry name" value="Mga_HTH"/>
</dbReference>
<dbReference type="STRING" id="154621.RV11_GL003259"/>
<name>R3U4A5_9ENTE</name>
<protein>
    <recommendedName>
        <fullName evidence="3">Mga helix-turn-helix domain-containing protein</fullName>
    </recommendedName>
</protein>